<reference evidence="1" key="1">
    <citation type="journal article" date="2020" name="Nature">
        <title>Giant virus diversity and host interactions through global metagenomics.</title>
        <authorList>
            <person name="Schulz F."/>
            <person name="Roux S."/>
            <person name="Paez-Espino D."/>
            <person name="Jungbluth S."/>
            <person name="Walsh D.A."/>
            <person name="Denef V.J."/>
            <person name="McMahon K.D."/>
            <person name="Konstantinidis K.T."/>
            <person name="Eloe-Fadrosh E.A."/>
            <person name="Kyrpides N.C."/>
            <person name="Woyke T."/>
        </authorList>
    </citation>
    <scope>NUCLEOTIDE SEQUENCE</scope>
    <source>
        <strain evidence="1">GVMAG-S-1035237-23</strain>
    </source>
</reference>
<proteinExistence type="predicted"/>
<sequence length="125" mass="13910">MDSQLTTLSSSYHDNYLQYKLTGNDSYKKAYESAKEGLDNIITAKKKELVSANQTIHDAMGADAITHFRQNQAGLGNLVEGIHEERDKVTAAQMRLPIPQPPLNYTDKLIAISVLLGVIVVLQYF</sequence>
<accession>A0A6C0AI80</accession>
<name>A0A6C0AI80_9ZZZZ</name>
<evidence type="ECO:0000313" key="1">
    <source>
        <dbReference type="EMBL" id="QHS79479.1"/>
    </source>
</evidence>
<dbReference type="AlphaFoldDB" id="A0A6C0AI80"/>
<organism evidence="1">
    <name type="scientific">viral metagenome</name>
    <dbReference type="NCBI Taxonomy" id="1070528"/>
    <lineage>
        <taxon>unclassified sequences</taxon>
        <taxon>metagenomes</taxon>
        <taxon>organismal metagenomes</taxon>
    </lineage>
</organism>
<dbReference type="EMBL" id="MN740644">
    <property type="protein sequence ID" value="QHS79479.1"/>
    <property type="molecule type" value="Genomic_DNA"/>
</dbReference>
<protein>
    <submittedName>
        <fullName evidence="1">Uncharacterized protein</fullName>
    </submittedName>
</protein>